<name>A0A328BLH0_9CAUL</name>
<evidence type="ECO:0000313" key="3">
    <source>
        <dbReference type="Proteomes" id="UP000249524"/>
    </source>
</evidence>
<reference evidence="2 3" key="1">
    <citation type="submission" date="2018-05" db="EMBL/GenBank/DDBJ databases">
        <authorList>
            <person name="Lanie J.A."/>
            <person name="Ng W.-L."/>
            <person name="Kazmierczak K.M."/>
            <person name="Andrzejewski T.M."/>
            <person name="Davidsen T.M."/>
            <person name="Wayne K.J."/>
            <person name="Tettelin H."/>
            <person name="Glass J.I."/>
            <person name="Rusch D."/>
            <person name="Podicherti R."/>
            <person name="Tsui H.-C.T."/>
            <person name="Winkler M.E."/>
        </authorList>
    </citation>
    <scope>NUCLEOTIDE SEQUENCE [LARGE SCALE GENOMIC DNA]</scope>
    <source>
        <strain evidence="2 3">BUT-10</strain>
    </source>
</reference>
<accession>A0A328BLH0</accession>
<organism evidence="2 3">
    <name type="scientific">Phenylobacterium kunshanense</name>
    <dbReference type="NCBI Taxonomy" id="1445034"/>
    <lineage>
        <taxon>Bacteria</taxon>
        <taxon>Pseudomonadati</taxon>
        <taxon>Pseudomonadota</taxon>
        <taxon>Alphaproteobacteria</taxon>
        <taxon>Caulobacterales</taxon>
        <taxon>Caulobacteraceae</taxon>
        <taxon>Phenylobacterium</taxon>
    </lineage>
</organism>
<dbReference type="Proteomes" id="UP000249524">
    <property type="component" value="Unassembled WGS sequence"/>
</dbReference>
<dbReference type="OrthoDB" id="9954765at2"/>
<feature type="signal peptide" evidence="1">
    <location>
        <begin position="1"/>
        <end position="25"/>
    </location>
</feature>
<protein>
    <submittedName>
        <fullName evidence="2">Uncharacterized protein</fullName>
    </submittedName>
</protein>
<comment type="caution">
    <text evidence="2">The sequence shown here is derived from an EMBL/GenBank/DDBJ whole genome shotgun (WGS) entry which is preliminary data.</text>
</comment>
<dbReference type="EMBL" id="QFYS01000002">
    <property type="protein sequence ID" value="RAK67525.1"/>
    <property type="molecule type" value="Genomic_DNA"/>
</dbReference>
<proteinExistence type="predicted"/>
<evidence type="ECO:0000256" key="1">
    <source>
        <dbReference type="SAM" id="SignalP"/>
    </source>
</evidence>
<dbReference type="RefSeq" id="WP_111275135.1">
    <property type="nucleotide sequence ID" value="NZ_QFYS01000002.1"/>
</dbReference>
<feature type="chain" id="PRO_5016431315" evidence="1">
    <location>
        <begin position="26"/>
        <end position="175"/>
    </location>
</feature>
<evidence type="ECO:0000313" key="2">
    <source>
        <dbReference type="EMBL" id="RAK67525.1"/>
    </source>
</evidence>
<dbReference type="AlphaFoldDB" id="A0A328BLH0"/>
<sequence length="175" mass="19157">MRALRLALLVATLLAPAAVPTVAAAQNTAQHMLESARQIRANAEKLKDKMPAETVAQMLQQADDIEAGVGRGDYGPLDAPAPPKPPTLAEKLMAEHGRLEWLSAHGACAGYTHENYRTFRYSQAINDLDAHCRNAFGHWGTYERVNRDGQTEAAEQALFYYDAAARRAVKERGGK</sequence>
<keyword evidence="3" id="KW-1185">Reference proteome</keyword>
<keyword evidence="1" id="KW-0732">Signal</keyword>
<gene>
    <name evidence="2" type="ORF">DJ019_06350</name>
</gene>